<comment type="caution">
    <text evidence="3">The sequence shown here is derived from an EMBL/GenBank/DDBJ whole genome shotgun (WGS) entry which is preliminary data.</text>
</comment>
<dbReference type="Proteomes" id="UP001500141">
    <property type="component" value="Unassembled WGS sequence"/>
</dbReference>
<dbReference type="Pfam" id="PF13568">
    <property type="entry name" value="OMP_b-brl_2"/>
    <property type="match status" value="1"/>
</dbReference>
<protein>
    <submittedName>
        <fullName evidence="3">Porin family protein</fullName>
    </submittedName>
</protein>
<accession>A0ABP9A5S8</accession>
<gene>
    <name evidence="3" type="ORF">GCM10023230_26250</name>
</gene>
<keyword evidence="4" id="KW-1185">Reference proteome</keyword>
<feature type="signal peptide" evidence="1">
    <location>
        <begin position="1"/>
        <end position="19"/>
    </location>
</feature>
<dbReference type="InterPro" id="IPR011250">
    <property type="entry name" value="OMP/PagP_B-barrel"/>
</dbReference>
<evidence type="ECO:0000259" key="2">
    <source>
        <dbReference type="Pfam" id="PF13568"/>
    </source>
</evidence>
<dbReference type="Gene3D" id="2.40.160.60">
    <property type="entry name" value="Outer membrane protein transport protein (OMPP1/FadL/TodX)"/>
    <property type="match status" value="1"/>
</dbReference>
<evidence type="ECO:0000256" key="1">
    <source>
        <dbReference type="SAM" id="SignalP"/>
    </source>
</evidence>
<dbReference type="RefSeq" id="WP_264543407.1">
    <property type="nucleotide sequence ID" value="NZ_BAABIP010000022.1"/>
</dbReference>
<keyword evidence="1" id="KW-0732">Signal</keyword>
<dbReference type="EMBL" id="BAABIP010000022">
    <property type="protein sequence ID" value="GAA4774339.1"/>
    <property type="molecule type" value="Genomic_DNA"/>
</dbReference>
<evidence type="ECO:0000313" key="4">
    <source>
        <dbReference type="Proteomes" id="UP001500141"/>
    </source>
</evidence>
<sequence length="213" mass="23327">MKKVLLTTLVLFTFGFANAQKVKFGAKAGLNLSNLSFSEGSDPDSKIGFHLGGFAEIGLTDKFAIQPELLFSTQGAKTEESESYSIGSYYYSYNEENKFNLNYINLPVIAKFYVIKSLALEAGPQVGFLVGAKSKYEWSENDGGDIISGSGERDIKKEVKGTDISFNIGASYNFTDNLFAGLRYNIGLTDIDDTASNNEIKNNVLCLSVGYKF</sequence>
<reference evidence="4" key="1">
    <citation type="journal article" date="2019" name="Int. J. Syst. Evol. Microbiol.">
        <title>The Global Catalogue of Microorganisms (GCM) 10K type strain sequencing project: providing services to taxonomists for standard genome sequencing and annotation.</title>
        <authorList>
            <consortium name="The Broad Institute Genomics Platform"/>
            <consortium name="The Broad Institute Genome Sequencing Center for Infectious Disease"/>
            <person name="Wu L."/>
            <person name="Ma J."/>
        </authorList>
    </citation>
    <scope>NUCLEOTIDE SEQUENCE [LARGE SCALE GENOMIC DNA]</scope>
    <source>
        <strain evidence="4">JCM 18198</strain>
    </source>
</reference>
<dbReference type="SUPFAM" id="SSF56925">
    <property type="entry name" value="OMPA-like"/>
    <property type="match status" value="1"/>
</dbReference>
<name>A0ABP9A5S8_9FLAO</name>
<dbReference type="InterPro" id="IPR025665">
    <property type="entry name" value="Beta-barrel_OMP_2"/>
</dbReference>
<feature type="chain" id="PRO_5045869720" evidence="1">
    <location>
        <begin position="20"/>
        <end position="213"/>
    </location>
</feature>
<proteinExistence type="predicted"/>
<evidence type="ECO:0000313" key="3">
    <source>
        <dbReference type="EMBL" id="GAA4774339.1"/>
    </source>
</evidence>
<organism evidence="3 4">
    <name type="scientific">Flavobacterium hankyongi</name>
    <dbReference type="NCBI Taxonomy" id="1176532"/>
    <lineage>
        <taxon>Bacteria</taxon>
        <taxon>Pseudomonadati</taxon>
        <taxon>Bacteroidota</taxon>
        <taxon>Flavobacteriia</taxon>
        <taxon>Flavobacteriales</taxon>
        <taxon>Flavobacteriaceae</taxon>
        <taxon>Flavobacterium</taxon>
    </lineage>
</organism>
<feature type="domain" description="Outer membrane protein beta-barrel" evidence="2">
    <location>
        <begin position="18"/>
        <end position="192"/>
    </location>
</feature>